<reference evidence="13 14" key="1">
    <citation type="submission" date="2019-04" db="EMBL/GenBank/DDBJ databases">
        <authorList>
            <consortium name="Wellcome Sanger Institute Data Sharing"/>
        </authorList>
    </citation>
    <scope>NUCLEOTIDE SEQUENCE [LARGE SCALE GENOMIC DNA]</scope>
</reference>
<dbReference type="Pfam" id="PF00386">
    <property type="entry name" value="C1q"/>
    <property type="match status" value="1"/>
</dbReference>
<keyword evidence="7" id="KW-0180">Complement pathway</keyword>
<evidence type="ECO:0000256" key="1">
    <source>
        <dbReference type="ARBA" id="ARBA00004498"/>
    </source>
</evidence>
<reference evidence="13" key="2">
    <citation type="submission" date="2025-08" db="UniProtKB">
        <authorList>
            <consortium name="Ensembl"/>
        </authorList>
    </citation>
    <scope>IDENTIFICATION</scope>
</reference>
<dbReference type="PROSITE" id="PS50871">
    <property type="entry name" value="C1Q"/>
    <property type="match status" value="1"/>
</dbReference>
<sequence>MKLLAWHYFSNELCYVSDFPHFLVHKTKKEEETFLTLEQLGTYNVLSRMHYLNTKLLVSWLAVTVTLGGCQDSCRVQDGKPGLTGNPGRDGQPGQKGEKGDAAPILDSAAMKGSKGDVGERGFPGEMGKKGYSGAVGQSGPPGPPGPRGAPGDGAGASQLSQSAFSVLRTLTSLPEHGKPVTFDTVTSSFNTDFNVQSGYFTCKVPGVYYFVFHSMSTGDLCLAIKSDALGEDSLGFCDYNKNNKQVLSGGVVLKLTKNMKVWLEAFKAGNTQANNMTPNEGKSIVFNGFLIFQTV</sequence>
<dbReference type="GO" id="GO:0045087">
    <property type="term" value="P:innate immune response"/>
    <property type="evidence" value="ECO:0007669"/>
    <property type="project" value="UniProtKB-KW"/>
</dbReference>
<keyword evidence="5" id="KW-0677">Repeat</keyword>
<dbReference type="PRINTS" id="PR00007">
    <property type="entry name" value="COMPLEMNTC1Q"/>
</dbReference>
<evidence type="ECO:0000256" key="5">
    <source>
        <dbReference type="ARBA" id="ARBA00022737"/>
    </source>
</evidence>
<evidence type="ECO:0000313" key="13">
    <source>
        <dbReference type="Ensembl" id="ENSSFOP00015008844.2"/>
    </source>
</evidence>
<dbReference type="InterPro" id="IPR050392">
    <property type="entry name" value="Collagen/C1q_domain"/>
</dbReference>
<evidence type="ECO:0000256" key="11">
    <source>
        <dbReference type="SAM" id="MobiDB-lite"/>
    </source>
</evidence>
<dbReference type="PANTHER" id="PTHR15427">
    <property type="entry name" value="EMILIN ELASTIN MICROFIBRIL INTERFACE-LOCATED PROTEIN ELASTIN MICROFIBRIL INTERFACER"/>
    <property type="match status" value="1"/>
</dbReference>
<feature type="region of interest" description="Disordered" evidence="11">
    <location>
        <begin position="76"/>
        <end position="158"/>
    </location>
</feature>
<evidence type="ECO:0000256" key="10">
    <source>
        <dbReference type="ARBA" id="ARBA00023278"/>
    </source>
</evidence>
<evidence type="ECO:0000256" key="4">
    <source>
        <dbReference type="ARBA" id="ARBA00022588"/>
    </source>
</evidence>
<feature type="domain" description="C1q" evidence="12">
    <location>
        <begin position="158"/>
        <end position="296"/>
    </location>
</feature>
<dbReference type="OrthoDB" id="6343173at2759"/>
<dbReference type="InterPro" id="IPR001073">
    <property type="entry name" value="C1q_dom"/>
</dbReference>
<dbReference type="PANTHER" id="PTHR15427:SF26">
    <property type="entry name" value="COMPLEMENT C1Q SUBCOMPONENT SUBUNIT A"/>
    <property type="match status" value="1"/>
</dbReference>
<keyword evidence="2" id="KW-0964">Secreted</keyword>
<dbReference type="Ensembl" id="ENSSFOT00015008969.2">
    <property type="protein sequence ID" value="ENSSFOP00015008844.2"/>
    <property type="gene ID" value="ENSSFOG00015005774.2"/>
</dbReference>
<reference evidence="13" key="3">
    <citation type="submission" date="2025-09" db="UniProtKB">
        <authorList>
            <consortium name="Ensembl"/>
        </authorList>
    </citation>
    <scope>IDENTIFICATION</scope>
</reference>
<organism evidence="13 14">
    <name type="scientific">Scleropages formosus</name>
    <name type="common">Asian bonytongue</name>
    <name type="synonym">Osteoglossum formosum</name>
    <dbReference type="NCBI Taxonomy" id="113540"/>
    <lineage>
        <taxon>Eukaryota</taxon>
        <taxon>Metazoa</taxon>
        <taxon>Chordata</taxon>
        <taxon>Craniata</taxon>
        <taxon>Vertebrata</taxon>
        <taxon>Euteleostomi</taxon>
        <taxon>Actinopterygii</taxon>
        <taxon>Neopterygii</taxon>
        <taxon>Teleostei</taxon>
        <taxon>Osteoglossocephala</taxon>
        <taxon>Osteoglossomorpha</taxon>
        <taxon>Osteoglossiformes</taxon>
        <taxon>Osteoglossidae</taxon>
        <taxon>Scleropages</taxon>
    </lineage>
</organism>
<keyword evidence="4" id="KW-0399">Innate immunity</keyword>
<comment type="subcellular location">
    <subcellularLocation>
        <location evidence="1">Secreted</location>
        <location evidence="1">Extracellular space</location>
        <location evidence="1">Extracellular matrix</location>
    </subcellularLocation>
</comment>
<dbReference type="Gene3D" id="2.60.120.40">
    <property type="match status" value="1"/>
</dbReference>
<evidence type="ECO:0000313" key="14">
    <source>
        <dbReference type="Proteomes" id="UP000694397"/>
    </source>
</evidence>
<accession>A0A8C9R3Y6</accession>
<keyword evidence="9" id="KW-0325">Glycoprotein</keyword>
<keyword evidence="10" id="KW-0379">Hydroxylation</keyword>
<dbReference type="SUPFAM" id="SSF49842">
    <property type="entry name" value="TNF-like"/>
    <property type="match status" value="1"/>
</dbReference>
<dbReference type="GO" id="GO:0006958">
    <property type="term" value="P:complement activation, classical pathway"/>
    <property type="evidence" value="ECO:0007669"/>
    <property type="project" value="UniProtKB-KW"/>
</dbReference>
<evidence type="ECO:0000256" key="9">
    <source>
        <dbReference type="ARBA" id="ARBA00023180"/>
    </source>
</evidence>
<proteinExistence type="predicted"/>
<evidence type="ECO:0000256" key="8">
    <source>
        <dbReference type="ARBA" id="ARBA00023157"/>
    </source>
</evidence>
<evidence type="ECO:0000256" key="3">
    <source>
        <dbReference type="ARBA" id="ARBA00022530"/>
    </source>
</evidence>
<keyword evidence="6" id="KW-0391">Immunity</keyword>
<dbReference type="SMART" id="SM00110">
    <property type="entry name" value="C1Q"/>
    <property type="match status" value="1"/>
</dbReference>
<protein>
    <submittedName>
        <fullName evidence="13">Complement component 1, q subcomponent, A chain</fullName>
    </submittedName>
</protein>
<evidence type="ECO:0000256" key="7">
    <source>
        <dbReference type="ARBA" id="ARBA00022875"/>
    </source>
</evidence>
<keyword evidence="8" id="KW-1015">Disulfide bond</keyword>
<evidence type="ECO:0000259" key="12">
    <source>
        <dbReference type="PROSITE" id="PS50871"/>
    </source>
</evidence>
<keyword evidence="14" id="KW-1185">Reference proteome</keyword>
<evidence type="ECO:0000256" key="6">
    <source>
        <dbReference type="ARBA" id="ARBA00022859"/>
    </source>
</evidence>
<dbReference type="InterPro" id="IPR008983">
    <property type="entry name" value="Tumour_necrosis_fac-like_dom"/>
</dbReference>
<dbReference type="AlphaFoldDB" id="A0A8C9R3Y6"/>
<dbReference type="GeneTree" id="ENSGT00940000162143"/>
<gene>
    <name evidence="13" type="primary">C1QA</name>
    <name evidence="13" type="synonym">c1qa</name>
</gene>
<keyword evidence="3" id="KW-0272">Extracellular matrix</keyword>
<name>A0A8C9R3Y6_SCLFO</name>
<evidence type="ECO:0000256" key="2">
    <source>
        <dbReference type="ARBA" id="ARBA00022525"/>
    </source>
</evidence>
<dbReference type="GO" id="GO:0005581">
    <property type="term" value="C:collagen trimer"/>
    <property type="evidence" value="ECO:0007669"/>
    <property type="project" value="UniProtKB-KW"/>
</dbReference>
<dbReference type="Proteomes" id="UP000694397">
    <property type="component" value="Chromosome 3"/>
</dbReference>